<keyword evidence="2" id="KW-1185">Reference proteome</keyword>
<accession>A0A192YAJ6</accession>
<dbReference type="KEGG" id="vg:29079464"/>
<dbReference type="RefSeq" id="YP_009284658.1">
    <property type="nucleotide sequence ID" value="NC_031050.1"/>
</dbReference>
<sequence length="88" mass="10094">MATEKLIKLENCGACLIRIGKVDVAPEGKFEVTEEQLNSQGIKYLFNREEVQFEDNPKRTREFLAKIREKKKPVVEKSLAEREEGGIV</sequence>
<dbReference type="GeneID" id="29079464"/>
<dbReference type="Pfam" id="PF24231">
    <property type="entry name" value="DUF7444"/>
    <property type="match status" value="1"/>
</dbReference>
<proteinExistence type="predicted"/>
<dbReference type="Proteomes" id="UP000202254">
    <property type="component" value="Segment"/>
</dbReference>
<reference evidence="1 2" key="1">
    <citation type="submission" date="2016-04" db="EMBL/GenBank/DDBJ databases">
        <title>Complete Genome of E. coli phage vB_EcoS_NBD2.</title>
        <authorList>
            <person name="Truncaite L."/>
            <person name="Kaliniene L."/>
            <person name="Zajanckauskaite A."/>
            <person name="Meskys R."/>
        </authorList>
    </citation>
    <scope>NUCLEOTIDE SEQUENCE [LARGE SCALE GENOMIC DNA]</scope>
</reference>
<evidence type="ECO:0000313" key="2">
    <source>
        <dbReference type="Proteomes" id="UP000202254"/>
    </source>
</evidence>
<dbReference type="InterPro" id="IPR055867">
    <property type="entry name" value="DUF7444"/>
</dbReference>
<protein>
    <submittedName>
        <fullName evidence="1">Uncharacterized protein</fullName>
    </submittedName>
</protein>
<name>A0A192YAJ6_9CAUD</name>
<dbReference type="EMBL" id="KX130668">
    <property type="protein sequence ID" value="ANM45876.1"/>
    <property type="molecule type" value="Genomic_DNA"/>
</dbReference>
<organism evidence="1 2">
    <name type="scientific">Escherichia phage vB_EcoS_NBD2</name>
    <dbReference type="NCBI Taxonomy" id="1852563"/>
    <lineage>
        <taxon>Viruses</taxon>
        <taxon>Duplodnaviria</taxon>
        <taxon>Heunggongvirae</taxon>
        <taxon>Uroviricota</taxon>
        <taxon>Caudoviricetes</taxon>
        <taxon>Drexlerviridae</taxon>
        <taxon>Vilniusvirus</taxon>
        <taxon>Vilniusvirus NBD2</taxon>
    </lineage>
</organism>
<evidence type="ECO:0000313" key="1">
    <source>
        <dbReference type="EMBL" id="ANM45876.1"/>
    </source>
</evidence>
<gene>
    <name evidence="1" type="ORF">NBD2_34</name>
</gene>